<dbReference type="PROSITE" id="PS00655">
    <property type="entry name" value="GLYCOSYL_HYDROL_F6_1"/>
    <property type="match status" value="1"/>
</dbReference>
<feature type="binding site" evidence="7">
    <location>
        <position position="334"/>
    </location>
    <ligand>
        <name>substrate</name>
    </ligand>
</feature>
<dbReference type="InterPro" id="IPR036434">
    <property type="entry name" value="Beta_cellobiohydrolase_sf"/>
</dbReference>
<keyword evidence="3 9" id="KW-0119">Carbohydrate metabolism</keyword>
<feature type="active site" evidence="8">
    <location>
        <position position="120"/>
    </location>
</feature>
<accession>A0A5N5QG42</accession>
<dbReference type="PIRSF" id="PIRSF001100">
    <property type="entry name" value="Beta_cellobiohydrolase"/>
    <property type="match status" value="1"/>
</dbReference>
<feature type="binding site" evidence="7">
    <location>
        <position position="253"/>
    </location>
    <ligand>
        <name>substrate</name>
    </ligand>
</feature>
<comment type="caution">
    <text evidence="10">The sequence shown here is derived from an EMBL/GenBank/DDBJ whole genome shotgun (WGS) entry which is preliminary data.</text>
</comment>
<feature type="binding site" evidence="7">
    <location>
        <position position="338"/>
    </location>
    <ligand>
        <name>substrate</name>
    </ligand>
</feature>
<dbReference type="GO" id="GO:0030245">
    <property type="term" value="P:cellulose catabolic process"/>
    <property type="evidence" value="ECO:0007669"/>
    <property type="project" value="UniProtKB-KW"/>
</dbReference>
<dbReference type="OrthoDB" id="64893at2759"/>
<organism evidence="10 11">
    <name type="scientific">Ceratobasidium theobromae</name>
    <dbReference type="NCBI Taxonomy" id="1582974"/>
    <lineage>
        <taxon>Eukaryota</taxon>
        <taxon>Fungi</taxon>
        <taxon>Dikarya</taxon>
        <taxon>Basidiomycota</taxon>
        <taxon>Agaricomycotina</taxon>
        <taxon>Agaricomycetes</taxon>
        <taxon>Cantharellales</taxon>
        <taxon>Ceratobasidiaceae</taxon>
        <taxon>Ceratobasidium</taxon>
    </lineage>
</organism>
<dbReference type="PANTHER" id="PTHR34876:SF10">
    <property type="entry name" value="GLUCANASE"/>
    <property type="match status" value="1"/>
</dbReference>
<dbReference type="AlphaFoldDB" id="A0A5N5QG42"/>
<dbReference type="InterPro" id="IPR001524">
    <property type="entry name" value="Glyco_hydro_6_CS"/>
</dbReference>
<proteinExistence type="inferred from homology"/>
<evidence type="ECO:0000256" key="2">
    <source>
        <dbReference type="ARBA" id="ARBA00023001"/>
    </source>
</evidence>
<gene>
    <name evidence="10" type="ORF">CTheo_6293</name>
</gene>
<feature type="binding site" evidence="7">
    <location>
        <position position="214"/>
    </location>
    <ligand>
        <name>substrate</name>
    </ligand>
</feature>
<evidence type="ECO:0000256" key="7">
    <source>
        <dbReference type="PIRSR" id="PIRSR001100-2"/>
    </source>
</evidence>
<protein>
    <recommendedName>
        <fullName evidence="9">Glucanase</fullName>
        <ecNumber evidence="9">3.2.1.-</ecNumber>
    </recommendedName>
</protein>
<name>A0A5N5QG42_9AGAM</name>
<feature type="active site" description="Proton donor" evidence="6">
    <location>
        <position position="166"/>
    </location>
</feature>
<evidence type="ECO:0000256" key="5">
    <source>
        <dbReference type="ARBA" id="ARBA00023326"/>
    </source>
</evidence>
<dbReference type="EMBL" id="SSOP01000183">
    <property type="protein sequence ID" value="KAB5590267.1"/>
    <property type="molecule type" value="Genomic_DNA"/>
</dbReference>
<keyword evidence="11" id="KW-1185">Reference proteome</keyword>
<feature type="binding site" evidence="7">
    <location>
        <position position="211"/>
    </location>
    <ligand>
        <name>substrate</name>
    </ligand>
</feature>
<keyword evidence="4 9" id="KW-0326">Glycosidase</keyword>
<keyword evidence="1 9" id="KW-0378">Hydrolase</keyword>
<dbReference type="Gene3D" id="3.20.20.40">
    <property type="entry name" value="1, 4-beta cellobiohydrolase"/>
    <property type="match status" value="1"/>
</dbReference>
<evidence type="ECO:0000313" key="11">
    <source>
        <dbReference type="Proteomes" id="UP000383932"/>
    </source>
</evidence>
<feature type="chain" id="PRO_5024441362" description="Glucanase" evidence="9">
    <location>
        <begin position="21"/>
        <end position="385"/>
    </location>
</feature>
<keyword evidence="2 9" id="KW-0136">Cellulose degradation</keyword>
<evidence type="ECO:0000256" key="1">
    <source>
        <dbReference type="ARBA" id="ARBA00022801"/>
    </source>
</evidence>
<reference evidence="10 11" key="1">
    <citation type="journal article" date="2019" name="Fungal Biol. Biotechnol.">
        <title>Draft genome sequence of fastidious pathogen Ceratobasidium theobromae, which causes vascular-streak dieback in Theobroma cacao.</title>
        <authorList>
            <person name="Ali S.S."/>
            <person name="Asman A."/>
            <person name="Shao J."/>
            <person name="Firmansyah A.P."/>
            <person name="Susilo A.W."/>
            <person name="Rosmana A."/>
            <person name="McMahon P."/>
            <person name="Junaid M."/>
            <person name="Guest D."/>
            <person name="Kheng T.Y."/>
            <person name="Meinhardt L.W."/>
            <person name="Bailey B.A."/>
        </authorList>
    </citation>
    <scope>NUCLEOTIDE SEQUENCE [LARGE SCALE GENOMIC DNA]</scope>
    <source>
        <strain evidence="10 11">CT2</strain>
    </source>
</reference>
<feature type="signal peptide" evidence="9">
    <location>
        <begin position="1"/>
        <end position="20"/>
    </location>
</feature>
<evidence type="ECO:0000256" key="8">
    <source>
        <dbReference type="PROSITE-ProRule" id="PRU10056"/>
    </source>
</evidence>
<sequence>MKVSSFVAATAATFVAGVASTPLVSRQTTDVNPFAGKTFYVNPHYRTSIEAEIVNLNAAGKTELAAKAAEVAKVPTFIWISDTASVNTISGYLKDASDIQKKTGQKQIVQLVVYNLPERDCSAKASDGEFHLSDAGEARYEAYIKSVASQLERYPEVSVVIALEPDSIGNLVTNLSVPKCGNAAPAHKRLLGLAISLLQLPNVSIYLDGAHAGWLGWPDNLGPTAAILGEILANAKARNANSTVRGLATNVSNYNGLGNQEQAGRDELVYIQNLAPLLTSVGYPAHFIVDQGRSGNQEAARDGGDWCNFKYAGFGPRPSATTPSPLVDAIVWVKPGGESDGTTDPSSPRYDTTCTSSTSYIPSPEAGNWHSAIFGLLIEQANPAF</sequence>
<evidence type="ECO:0000313" key="10">
    <source>
        <dbReference type="EMBL" id="KAB5590267.1"/>
    </source>
</evidence>
<dbReference type="PRINTS" id="PR00733">
    <property type="entry name" value="GLHYDRLASE6"/>
</dbReference>
<dbReference type="Proteomes" id="UP000383932">
    <property type="component" value="Unassembled WGS sequence"/>
</dbReference>
<keyword evidence="5 9" id="KW-0624">Polysaccharide degradation</keyword>
<evidence type="ECO:0000256" key="3">
    <source>
        <dbReference type="ARBA" id="ARBA00023277"/>
    </source>
</evidence>
<evidence type="ECO:0000256" key="9">
    <source>
        <dbReference type="RuleBase" id="RU361186"/>
    </source>
</evidence>
<dbReference type="EC" id="3.2.1.-" evidence="9"/>
<feature type="binding site" evidence="7">
    <location>
        <position position="306"/>
    </location>
    <ligand>
        <name>substrate</name>
    </ligand>
</feature>
<dbReference type="GO" id="GO:0004553">
    <property type="term" value="F:hydrolase activity, hydrolyzing O-glycosyl compounds"/>
    <property type="evidence" value="ECO:0007669"/>
    <property type="project" value="InterPro"/>
</dbReference>
<dbReference type="SUPFAM" id="SSF51989">
    <property type="entry name" value="Glycosyl hydrolases family 6, cellulases"/>
    <property type="match status" value="1"/>
</dbReference>
<evidence type="ECO:0000256" key="4">
    <source>
        <dbReference type="ARBA" id="ARBA00023295"/>
    </source>
</evidence>
<feature type="binding site" evidence="7">
    <location>
        <position position="79"/>
    </location>
    <ligand>
        <name>substrate</name>
    </ligand>
</feature>
<feature type="active site" description="Proton acceptor" evidence="6">
    <location>
        <position position="340"/>
    </location>
</feature>
<dbReference type="Pfam" id="PF01341">
    <property type="entry name" value="Glyco_hydro_6"/>
    <property type="match status" value="1"/>
</dbReference>
<dbReference type="InterPro" id="IPR016288">
    <property type="entry name" value="Beta_cellobiohydrolase"/>
</dbReference>
<comment type="similarity">
    <text evidence="9">Belongs to the glycosyl hydrolase family 6.</text>
</comment>
<keyword evidence="9" id="KW-0732">Signal</keyword>
<dbReference type="PANTHER" id="PTHR34876">
    <property type="match status" value="1"/>
</dbReference>
<evidence type="ECO:0000256" key="6">
    <source>
        <dbReference type="PIRSR" id="PIRSR001100-1"/>
    </source>
</evidence>